<evidence type="ECO:0000313" key="1">
    <source>
        <dbReference type="EMBL" id="RUA23169.1"/>
    </source>
</evidence>
<reference evidence="1" key="1">
    <citation type="submission" date="2018-12" db="EMBL/GenBank/DDBJ databases">
        <authorList>
            <person name="Jadhav K."/>
            <person name="Kushwaha B."/>
            <person name="Jadhav I."/>
        </authorList>
    </citation>
    <scope>NUCLEOTIDE SEQUENCE [LARGE SCALE GENOMIC DNA]</scope>
    <source>
        <strain evidence="1">SBS 10</strain>
    </source>
</reference>
<proteinExistence type="predicted"/>
<gene>
    <name evidence="1" type="ORF">DSL92_01050</name>
</gene>
<dbReference type="EMBL" id="RXHI01000002">
    <property type="protein sequence ID" value="RUA23169.1"/>
    <property type="molecule type" value="Genomic_DNA"/>
</dbReference>
<protein>
    <submittedName>
        <fullName evidence="1">Uncharacterized protein</fullName>
    </submittedName>
</protein>
<comment type="caution">
    <text evidence="1">The sequence shown here is derived from an EMBL/GenBank/DDBJ whole genome shotgun (WGS) entry which is preliminary data.</text>
</comment>
<name>A0A432JKP0_9GAMM</name>
<accession>A0A432JKP0</accession>
<sequence length="88" mass="9438">MTVFMVTPHLAILPAPVSVSPWPVVNLRHRVRACRAKRRWPSLPEAGEYALVANSLDTTDTQAVARAAERIDGSVASICCSTPAPANT</sequence>
<organism evidence="1">
    <name type="scientific">Billgrantia gudaonensis</name>
    <dbReference type="NCBI Taxonomy" id="376427"/>
    <lineage>
        <taxon>Bacteria</taxon>
        <taxon>Pseudomonadati</taxon>
        <taxon>Pseudomonadota</taxon>
        <taxon>Gammaproteobacteria</taxon>
        <taxon>Oceanospirillales</taxon>
        <taxon>Halomonadaceae</taxon>
        <taxon>Billgrantia</taxon>
    </lineage>
</organism>
<dbReference type="AlphaFoldDB" id="A0A432JKP0"/>